<dbReference type="PANTHER" id="PTHR11703">
    <property type="entry name" value="DEOXYHYPUSINE SYNTHASE"/>
    <property type="match status" value="1"/>
</dbReference>
<keyword evidence="3" id="KW-0808">Transferase</keyword>
<name>A0A7S0VGR4_9CHLO</name>
<organism evidence="5">
    <name type="scientific">Polytomella parva</name>
    <dbReference type="NCBI Taxonomy" id="51329"/>
    <lineage>
        <taxon>Eukaryota</taxon>
        <taxon>Viridiplantae</taxon>
        <taxon>Chlorophyta</taxon>
        <taxon>core chlorophytes</taxon>
        <taxon>Chlorophyceae</taxon>
        <taxon>CS clade</taxon>
        <taxon>Chlamydomonadales</taxon>
        <taxon>Chlamydomonadaceae</taxon>
        <taxon>Polytomella</taxon>
    </lineage>
</organism>
<dbReference type="PANTHER" id="PTHR11703:SF0">
    <property type="entry name" value="DEOXYHYPUSINE SYNTHASE"/>
    <property type="match status" value="1"/>
</dbReference>
<comment type="cofactor">
    <cofactor evidence="1">
        <name>NAD(+)</name>
        <dbReference type="ChEBI" id="CHEBI:57540"/>
    </cofactor>
</comment>
<evidence type="ECO:0000256" key="3">
    <source>
        <dbReference type="ARBA" id="ARBA00022679"/>
    </source>
</evidence>
<sequence length="313" mass="35042">MLKWRLSDDPVPADADSEVSDPEFRKNVKTKIFLAYTSNLVSAGVREHIRFLAQHCLVDVMVTTAGGIEEDFIKCMAPTYTGDFALKGAQLRMKGLNRVGNMLVPNSNYCKFEDWIMPILDQMLKEQNEDNVNWTPSKMIHRLGKEINHPESIYYWTYKHNIPVFCPAITDGSIGDMLFFHSYKSPGLRVDVVEDIRRINDIAMRAAPSRTGIVVLGGGVPKHHVCNANLMRNGADFAVYVNTAQEFDGSDSGAKPDEAISWGKIRIDAKPVKVCGDATILFPLIMSQTFIKELKRRKEEEENKVNAAGSVCA</sequence>
<protein>
    <recommendedName>
        <fullName evidence="6">Deoxyhypusine synthase</fullName>
    </recommendedName>
</protein>
<evidence type="ECO:0000313" key="5">
    <source>
        <dbReference type="EMBL" id="CAD8783149.1"/>
    </source>
</evidence>
<proteinExistence type="inferred from homology"/>
<dbReference type="GO" id="GO:0034038">
    <property type="term" value="F:deoxyhypusine synthase activity"/>
    <property type="evidence" value="ECO:0007669"/>
    <property type="project" value="TreeGrafter"/>
</dbReference>
<dbReference type="AlphaFoldDB" id="A0A7S0VGR4"/>
<dbReference type="InterPro" id="IPR036982">
    <property type="entry name" value="Deoxyhypusine_synthase_sf"/>
</dbReference>
<evidence type="ECO:0008006" key="6">
    <source>
        <dbReference type="Google" id="ProtNLM"/>
    </source>
</evidence>
<dbReference type="InterPro" id="IPR002773">
    <property type="entry name" value="Deoxyhypusine_synthase"/>
</dbReference>
<keyword evidence="4" id="KW-0520">NAD</keyword>
<dbReference type="Gene3D" id="3.40.910.10">
    <property type="entry name" value="Deoxyhypusine synthase"/>
    <property type="match status" value="1"/>
</dbReference>
<dbReference type="GO" id="GO:0005737">
    <property type="term" value="C:cytoplasm"/>
    <property type="evidence" value="ECO:0007669"/>
    <property type="project" value="TreeGrafter"/>
</dbReference>
<gene>
    <name evidence="5" type="ORF">PPAR00522_LOCUS16454</name>
</gene>
<evidence type="ECO:0000256" key="2">
    <source>
        <dbReference type="ARBA" id="ARBA00009892"/>
    </source>
</evidence>
<accession>A0A7S0VGR4</accession>
<evidence type="ECO:0000256" key="1">
    <source>
        <dbReference type="ARBA" id="ARBA00001911"/>
    </source>
</evidence>
<dbReference type="SUPFAM" id="SSF52467">
    <property type="entry name" value="DHS-like NAD/FAD-binding domain"/>
    <property type="match status" value="1"/>
</dbReference>
<dbReference type="InterPro" id="IPR029035">
    <property type="entry name" value="DHS-like_NAD/FAD-binding_dom"/>
</dbReference>
<reference evidence="5" key="1">
    <citation type="submission" date="2021-01" db="EMBL/GenBank/DDBJ databases">
        <authorList>
            <person name="Corre E."/>
            <person name="Pelletier E."/>
            <person name="Niang G."/>
            <person name="Scheremetjew M."/>
            <person name="Finn R."/>
            <person name="Kale V."/>
            <person name="Holt S."/>
            <person name="Cochrane G."/>
            <person name="Meng A."/>
            <person name="Brown T."/>
            <person name="Cohen L."/>
        </authorList>
    </citation>
    <scope>NUCLEOTIDE SEQUENCE</scope>
    <source>
        <strain evidence="5">SAG 63-3</strain>
    </source>
</reference>
<dbReference type="FunFam" id="3.40.910.10:FF:000002">
    <property type="entry name" value="Deoxyhypusine synthase"/>
    <property type="match status" value="1"/>
</dbReference>
<dbReference type="Pfam" id="PF01916">
    <property type="entry name" value="DS"/>
    <property type="match status" value="1"/>
</dbReference>
<dbReference type="EMBL" id="HBFM01025411">
    <property type="protein sequence ID" value="CAD8783149.1"/>
    <property type="molecule type" value="Transcribed_RNA"/>
</dbReference>
<comment type="similarity">
    <text evidence="2">Belongs to the deoxyhypusine synthase family.</text>
</comment>
<evidence type="ECO:0000256" key="4">
    <source>
        <dbReference type="ARBA" id="ARBA00023027"/>
    </source>
</evidence>
<dbReference type="NCBIfam" id="TIGR00321">
    <property type="entry name" value="dhys"/>
    <property type="match status" value="1"/>
</dbReference>